<dbReference type="InterPro" id="IPR036374">
    <property type="entry name" value="OxRdtase_Mopterin-bd_sf"/>
</dbReference>
<evidence type="ECO:0000259" key="1">
    <source>
        <dbReference type="Pfam" id="PF00174"/>
    </source>
</evidence>
<dbReference type="STRING" id="1120976.SAMN03080606_01732"/>
<feature type="domain" description="Oxidoreductase molybdopterin-binding" evidence="1">
    <location>
        <begin position="76"/>
        <end position="169"/>
    </location>
</feature>
<evidence type="ECO:0000313" key="2">
    <source>
        <dbReference type="EMBL" id="SCY52133.1"/>
    </source>
</evidence>
<keyword evidence="3" id="KW-1185">Reference proteome</keyword>
<organism evidence="2 3">
    <name type="scientific">Alkaliphilus peptidifermentans DSM 18978</name>
    <dbReference type="NCBI Taxonomy" id="1120976"/>
    <lineage>
        <taxon>Bacteria</taxon>
        <taxon>Bacillati</taxon>
        <taxon>Bacillota</taxon>
        <taxon>Clostridia</taxon>
        <taxon>Peptostreptococcales</taxon>
        <taxon>Natronincolaceae</taxon>
        <taxon>Alkaliphilus</taxon>
    </lineage>
</organism>
<evidence type="ECO:0000313" key="3">
    <source>
        <dbReference type="Proteomes" id="UP000198636"/>
    </source>
</evidence>
<dbReference type="RefSeq" id="WP_091542333.1">
    <property type="nucleotide sequence ID" value="NZ_FMUS01000009.1"/>
</dbReference>
<sequence>MNKKVLITILFLIGLIALTAYINRGTIKDKAVMIENAELSIKEAGNEGMKLDFTLIQLLGEETFVANLKSSGKDPVEHQYKGVPLKAILNSANVSFEEKKQVIVRSVDGYTVALTVEEVLDDDNVYIAYERNGEPLGTKEEGGSGPYQVIIRKDPFSQRWAKFVVEVELQ</sequence>
<name>A0A1G5GKT0_9FIRM</name>
<dbReference type="Proteomes" id="UP000198636">
    <property type="component" value="Unassembled WGS sequence"/>
</dbReference>
<dbReference type="Pfam" id="PF00174">
    <property type="entry name" value="Oxidored_molyb"/>
    <property type="match status" value="1"/>
</dbReference>
<dbReference type="OrthoDB" id="1708196at2"/>
<reference evidence="2 3" key="1">
    <citation type="submission" date="2016-10" db="EMBL/GenBank/DDBJ databases">
        <authorList>
            <person name="de Groot N.N."/>
        </authorList>
    </citation>
    <scope>NUCLEOTIDE SEQUENCE [LARGE SCALE GENOMIC DNA]</scope>
    <source>
        <strain evidence="2 3">DSM 18978</strain>
    </source>
</reference>
<dbReference type="SUPFAM" id="SSF56524">
    <property type="entry name" value="Oxidoreductase molybdopterin-binding domain"/>
    <property type="match status" value="1"/>
</dbReference>
<dbReference type="Gene3D" id="3.90.420.10">
    <property type="entry name" value="Oxidoreductase, molybdopterin-binding domain"/>
    <property type="match status" value="1"/>
</dbReference>
<accession>A0A1G5GKT0</accession>
<dbReference type="EMBL" id="FMUS01000009">
    <property type="protein sequence ID" value="SCY52133.1"/>
    <property type="molecule type" value="Genomic_DNA"/>
</dbReference>
<proteinExistence type="predicted"/>
<dbReference type="InterPro" id="IPR000572">
    <property type="entry name" value="OxRdtase_Mopterin-bd_dom"/>
</dbReference>
<dbReference type="AlphaFoldDB" id="A0A1G5GKT0"/>
<protein>
    <submittedName>
        <fullName evidence="2">Oxidoreductase molybdopterin binding domain-containing protein</fullName>
    </submittedName>
</protein>
<gene>
    <name evidence="2" type="ORF">SAMN03080606_01732</name>
</gene>